<evidence type="ECO:0000313" key="3">
    <source>
        <dbReference type="Proteomes" id="UP000190328"/>
    </source>
</evidence>
<dbReference type="Proteomes" id="UP000190328">
    <property type="component" value="Unassembled WGS sequence"/>
</dbReference>
<sequence length="124" mass="14851">MLNKQQFVKGLNSLVPIVQNVHELSKGEVRFSVFADSGYEFRLKIYPSDLQTEDDMDYLGNLWEFAYYEFDLSREMEAFREVTDYSQRFSFQETLHDFEDLKKKLEIILRSLEKLEQDIENNSE</sequence>
<proteinExistence type="predicted"/>
<keyword evidence="3" id="KW-1185">Reference proteome</keyword>
<gene>
    <name evidence="2" type="ORF">SAMN02745116_02435</name>
</gene>
<name>A0A1T4R5H2_9ENTE</name>
<dbReference type="RefSeq" id="WP_078808332.1">
    <property type="nucleotide sequence ID" value="NZ_FUXI01000039.1"/>
</dbReference>
<organism evidence="2 3">
    <name type="scientific">Pilibacter termitis</name>
    <dbReference type="NCBI Taxonomy" id="263852"/>
    <lineage>
        <taxon>Bacteria</taxon>
        <taxon>Bacillati</taxon>
        <taxon>Bacillota</taxon>
        <taxon>Bacilli</taxon>
        <taxon>Lactobacillales</taxon>
        <taxon>Enterococcaceae</taxon>
        <taxon>Pilibacter</taxon>
    </lineage>
</organism>
<feature type="coiled-coil region" evidence="1">
    <location>
        <begin position="95"/>
        <end position="122"/>
    </location>
</feature>
<reference evidence="2 3" key="1">
    <citation type="submission" date="2017-02" db="EMBL/GenBank/DDBJ databases">
        <authorList>
            <person name="Peterson S.W."/>
        </authorList>
    </citation>
    <scope>NUCLEOTIDE SEQUENCE [LARGE SCALE GENOMIC DNA]</scope>
    <source>
        <strain evidence="2 3">ATCC BAA-1030</strain>
    </source>
</reference>
<evidence type="ECO:0000256" key="1">
    <source>
        <dbReference type="SAM" id="Coils"/>
    </source>
</evidence>
<protein>
    <submittedName>
        <fullName evidence="2">Uncharacterized protein</fullName>
    </submittedName>
</protein>
<evidence type="ECO:0000313" key="2">
    <source>
        <dbReference type="EMBL" id="SKA11137.1"/>
    </source>
</evidence>
<dbReference type="EMBL" id="FUXI01000039">
    <property type="protein sequence ID" value="SKA11137.1"/>
    <property type="molecule type" value="Genomic_DNA"/>
</dbReference>
<keyword evidence="1" id="KW-0175">Coiled coil</keyword>
<accession>A0A1T4R5H2</accession>
<dbReference type="AlphaFoldDB" id="A0A1T4R5H2"/>